<dbReference type="Pfam" id="PF03876">
    <property type="entry name" value="SHS2_Rpb7-N"/>
    <property type="match status" value="1"/>
</dbReference>
<keyword evidence="1" id="KW-0240">DNA-directed RNA polymerase</keyword>
<evidence type="ECO:0000313" key="5">
    <source>
        <dbReference type="Proteomes" id="UP001153076"/>
    </source>
</evidence>
<feature type="domain" description="RNA polymerase Rpb7-like N-terminal" evidence="3">
    <location>
        <begin position="80"/>
        <end position="136"/>
    </location>
</feature>
<dbReference type="Gene3D" id="3.30.1490.120">
    <property type="entry name" value="RNA polymerase Rpb7-like, N-terminal domain"/>
    <property type="match status" value="1"/>
</dbReference>
<evidence type="ECO:0000313" key="4">
    <source>
        <dbReference type="EMBL" id="KAJ8420436.1"/>
    </source>
</evidence>
<dbReference type="InterPro" id="IPR036898">
    <property type="entry name" value="RNA_pol_Rpb7-like_N_sf"/>
</dbReference>
<keyword evidence="5" id="KW-1185">Reference proteome</keyword>
<dbReference type="GO" id="GO:0006351">
    <property type="term" value="P:DNA-templated transcription"/>
    <property type="evidence" value="ECO:0007669"/>
    <property type="project" value="InterPro"/>
</dbReference>
<evidence type="ECO:0000256" key="1">
    <source>
        <dbReference type="ARBA" id="ARBA00022478"/>
    </source>
</evidence>
<protein>
    <recommendedName>
        <fullName evidence="3">RNA polymerase Rpb7-like N-terminal domain-containing protein</fullName>
    </recommendedName>
</protein>
<reference evidence="4" key="1">
    <citation type="submission" date="2022-04" db="EMBL/GenBank/DDBJ databases">
        <title>Carnegiea gigantea Genome sequencing and assembly v2.</title>
        <authorList>
            <person name="Copetti D."/>
            <person name="Sanderson M.J."/>
            <person name="Burquez A."/>
            <person name="Wojciechowski M.F."/>
        </authorList>
    </citation>
    <scope>NUCLEOTIDE SEQUENCE</scope>
    <source>
        <strain evidence="4">SGP5-SGP5p</strain>
        <tissue evidence="4">Aerial part</tissue>
    </source>
</reference>
<organism evidence="4 5">
    <name type="scientific">Carnegiea gigantea</name>
    <dbReference type="NCBI Taxonomy" id="171969"/>
    <lineage>
        <taxon>Eukaryota</taxon>
        <taxon>Viridiplantae</taxon>
        <taxon>Streptophyta</taxon>
        <taxon>Embryophyta</taxon>
        <taxon>Tracheophyta</taxon>
        <taxon>Spermatophyta</taxon>
        <taxon>Magnoliopsida</taxon>
        <taxon>eudicotyledons</taxon>
        <taxon>Gunneridae</taxon>
        <taxon>Pentapetalae</taxon>
        <taxon>Caryophyllales</taxon>
        <taxon>Cactineae</taxon>
        <taxon>Cactaceae</taxon>
        <taxon>Cactoideae</taxon>
        <taxon>Echinocereeae</taxon>
        <taxon>Carnegiea</taxon>
    </lineage>
</organism>
<keyword evidence="2" id="KW-0804">Transcription</keyword>
<proteinExistence type="predicted"/>
<dbReference type="GO" id="GO:0000428">
    <property type="term" value="C:DNA-directed RNA polymerase complex"/>
    <property type="evidence" value="ECO:0007669"/>
    <property type="project" value="UniProtKB-KW"/>
</dbReference>
<dbReference type="AlphaFoldDB" id="A0A9Q1GJQ7"/>
<gene>
    <name evidence="4" type="ORF">Cgig2_007193</name>
</gene>
<accession>A0A9Q1GJQ7</accession>
<dbReference type="Proteomes" id="UP001153076">
    <property type="component" value="Unassembled WGS sequence"/>
</dbReference>
<dbReference type="OrthoDB" id="10256606at2759"/>
<name>A0A9Q1GJQ7_9CARY</name>
<dbReference type="InterPro" id="IPR005576">
    <property type="entry name" value="Rpb7-like_N"/>
</dbReference>
<comment type="caution">
    <text evidence="4">The sequence shown here is derived from an EMBL/GenBank/DDBJ whole genome shotgun (WGS) entry which is preliminary data.</text>
</comment>
<sequence length="273" mass="30325">MLQPSAASGISSGASRSTVDCPCLSLIRLLNSCFADIPDLPDLAFPPSPVEPGRDSTQTTRLLQRVERIREGMFALSLLEHKLRVPACKLGLPLEDAIRGELESIFMDKVIIKLGLCVSSYDIKSIDGGFILPNEGSPTYTLYNALYLPCHRHLHLADDGFIRKPIGATVLVGECSTELSLDVTHQKKKILVIFNMSHLDYGIFEILYSITQGIETVLHGSYVSGPDLRAPGQLPYERRRVKFSFDENMKGKYVDFILHSVPRHQQVVEVSDV</sequence>
<evidence type="ECO:0000259" key="3">
    <source>
        <dbReference type="Pfam" id="PF03876"/>
    </source>
</evidence>
<dbReference type="EMBL" id="JAKOGI010003433">
    <property type="protein sequence ID" value="KAJ8420436.1"/>
    <property type="molecule type" value="Genomic_DNA"/>
</dbReference>
<evidence type="ECO:0000256" key="2">
    <source>
        <dbReference type="ARBA" id="ARBA00023163"/>
    </source>
</evidence>
<dbReference type="SUPFAM" id="SSF88798">
    <property type="entry name" value="N-terminal, heterodimerisation domain of RBP7 (RpoE)"/>
    <property type="match status" value="1"/>
</dbReference>